<dbReference type="Pfam" id="PF05699">
    <property type="entry name" value="Dimer_Tnp_hAT"/>
    <property type="match status" value="1"/>
</dbReference>
<evidence type="ECO:0000313" key="15">
    <source>
        <dbReference type="Proteomes" id="UP001459277"/>
    </source>
</evidence>
<evidence type="ECO:0000256" key="12">
    <source>
        <dbReference type="SAM" id="MobiDB-lite"/>
    </source>
</evidence>
<dbReference type="PANTHER" id="PTHR46481:SF6">
    <property type="entry name" value="ZINC FINGER BED DOMAIN-CONTAINING PROTEIN RICESLEEPER 2-LIKE"/>
    <property type="match status" value="1"/>
</dbReference>
<dbReference type="InterPro" id="IPR029058">
    <property type="entry name" value="AB_hydrolase_fold"/>
</dbReference>
<evidence type="ECO:0000259" key="13">
    <source>
        <dbReference type="PROSITE" id="PS50808"/>
    </source>
</evidence>
<evidence type="ECO:0000256" key="4">
    <source>
        <dbReference type="ARBA" id="ARBA00022723"/>
    </source>
</evidence>
<comment type="subunit">
    <text evidence="3">Homodimer.</text>
</comment>
<evidence type="ECO:0000256" key="7">
    <source>
        <dbReference type="ARBA" id="ARBA00023015"/>
    </source>
</evidence>
<evidence type="ECO:0000256" key="6">
    <source>
        <dbReference type="ARBA" id="ARBA00022833"/>
    </source>
</evidence>
<dbReference type="GO" id="GO:0016787">
    <property type="term" value="F:hydrolase activity"/>
    <property type="evidence" value="ECO:0007669"/>
    <property type="project" value="InterPro"/>
</dbReference>
<evidence type="ECO:0000256" key="11">
    <source>
        <dbReference type="PROSITE-ProRule" id="PRU00027"/>
    </source>
</evidence>
<dbReference type="PANTHER" id="PTHR46481">
    <property type="entry name" value="ZINC FINGER BED DOMAIN-CONTAINING PROTEIN 4"/>
    <property type="match status" value="1"/>
</dbReference>
<sequence>MESDELIPIDIEHEREDLDLEDELDEVAELPPPKKAKTKCKNKTNNEDKKRRRTSTVWRFFQMLPTKDEEKPTCQCKKCGKEYIAAGSYGTGNLKRHLKVCPRKDTTDVGQLILGQNAMSVSSPKFDPAKFRELLCDAIIMHELPFRFVEYVGIRAVFAYLCAEVPNISRNTAKNDMVKMYKREKERMKFVLTSIPGRVCLTSDLWTSLATDGYMCVTAHFIDANWVLQKRVLNFCFMPPPRNGVSLFEKVYKLLSMWGIENKIFCVTLDNASSNDIYVDMLRTQLKNKKALVCNGEFFHLHCCAHILNLVVQDGLKEIDVVVQKIRESIKYVRGSQGRKKSFYESVKQMDLDGKKGLRQDVPTRWNSTFLMLQSALSYRRAFQHLELIDYNFKHCPTGGEWEKAEKIKKFLAVFYDATLVFSGTKYPTANLYFPQVFIVYFTLKKESDSEDEYMRKMADQMLVKFEKYWIEFSIVLAIAVVLDPRYKLPFIDWCYQKLYGYASSLQYLKVREKLFALFGEYVSNVSAPSISSEMASQATQETEEQYANEGSFFMMQEFDSFHSMDMGRQAQKTQLELYLDEPRVDRNAKLDILAFWKGNEFRYPELAAMARDVLSIPVSTVASKSTFSVGRRVIDQFRSALKPDVVEALVCSRDWLYADIGLLCLPFPPLLTIKALQASNISFHSSIFSLSQPKAAMTSATKEVAIELLPLIRVYKDGSVERLKGTPIVPPSPDQDPETGVSSKDISISVNPSISARLYLPKLTSHNQNQKFPILVYFHGGGFCIESAFSSLYHCYLGNLVSQINVVVVSIEYRLAPEHPLPAAYEDCWAALQWVASQSAGNDKDPWLINSGDFERIFIGGDSAGGNIVHNIAMRAGVESLPCGVKVLGAYLVHPYFLSSKPIGSESKEVHEKSLPSLVWNFVYPSVTGGVDNPMINPEGPGAPSLAGLGCDRLLVCVAGKDLIRDRGVWYVDMVRKSGWKGEIELFEVEGEDHVFHIFNIETENAKDMAKRLASFIFK</sequence>
<evidence type="ECO:0000256" key="8">
    <source>
        <dbReference type="ARBA" id="ARBA00023125"/>
    </source>
</evidence>
<dbReference type="InterPro" id="IPR012337">
    <property type="entry name" value="RNaseH-like_sf"/>
</dbReference>
<keyword evidence="6" id="KW-0862">Zinc</keyword>
<keyword evidence="4" id="KW-0479">Metal-binding</keyword>
<keyword evidence="15" id="KW-1185">Reference proteome</keyword>
<evidence type="ECO:0000256" key="1">
    <source>
        <dbReference type="ARBA" id="ARBA00004123"/>
    </source>
</evidence>
<comment type="similarity">
    <text evidence="2">Belongs to the 'GDXG' lipolytic enzyme family.</text>
</comment>
<dbReference type="GO" id="GO:0003677">
    <property type="term" value="F:DNA binding"/>
    <property type="evidence" value="ECO:0007669"/>
    <property type="project" value="UniProtKB-KW"/>
</dbReference>
<feature type="region of interest" description="Disordered" evidence="12">
    <location>
        <begin position="1"/>
        <end position="53"/>
    </location>
</feature>
<dbReference type="Pfam" id="PF02892">
    <property type="entry name" value="zf-BED"/>
    <property type="match status" value="1"/>
</dbReference>
<keyword evidence="5 11" id="KW-0863">Zinc-finger</keyword>
<keyword evidence="9" id="KW-0804">Transcription</keyword>
<dbReference type="Pfam" id="PF14372">
    <property type="entry name" value="hAT-like_RNase-H"/>
    <property type="match status" value="1"/>
</dbReference>
<dbReference type="InterPro" id="IPR008906">
    <property type="entry name" value="HATC_C_dom"/>
</dbReference>
<name>A0AAW2CGE4_9ROSI</name>
<evidence type="ECO:0000256" key="10">
    <source>
        <dbReference type="ARBA" id="ARBA00023242"/>
    </source>
</evidence>
<proteinExistence type="inferred from homology"/>
<dbReference type="PROSITE" id="PS50808">
    <property type="entry name" value="ZF_BED"/>
    <property type="match status" value="1"/>
</dbReference>
<evidence type="ECO:0000256" key="3">
    <source>
        <dbReference type="ARBA" id="ARBA00011738"/>
    </source>
</evidence>
<feature type="domain" description="BED-type" evidence="13">
    <location>
        <begin position="52"/>
        <end position="108"/>
    </location>
</feature>
<dbReference type="AlphaFoldDB" id="A0AAW2CGE4"/>
<organism evidence="14 15">
    <name type="scientific">Lithocarpus litseifolius</name>
    <dbReference type="NCBI Taxonomy" id="425828"/>
    <lineage>
        <taxon>Eukaryota</taxon>
        <taxon>Viridiplantae</taxon>
        <taxon>Streptophyta</taxon>
        <taxon>Embryophyta</taxon>
        <taxon>Tracheophyta</taxon>
        <taxon>Spermatophyta</taxon>
        <taxon>Magnoliopsida</taxon>
        <taxon>eudicotyledons</taxon>
        <taxon>Gunneridae</taxon>
        <taxon>Pentapetalae</taxon>
        <taxon>rosids</taxon>
        <taxon>fabids</taxon>
        <taxon>Fagales</taxon>
        <taxon>Fagaceae</taxon>
        <taxon>Lithocarpus</taxon>
    </lineage>
</organism>
<protein>
    <recommendedName>
        <fullName evidence="13">BED-type domain-containing protein</fullName>
    </recommendedName>
</protein>
<feature type="region of interest" description="Disordered" evidence="12">
    <location>
        <begin position="726"/>
        <end position="745"/>
    </location>
</feature>
<dbReference type="Gene3D" id="3.40.50.1820">
    <property type="entry name" value="alpha/beta hydrolase"/>
    <property type="match status" value="1"/>
</dbReference>
<dbReference type="InterPro" id="IPR003656">
    <property type="entry name" value="Znf_BED"/>
</dbReference>
<keyword evidence="10" id="KW-0539">Nucleus</keyword>
<reference evidence="14 15" key="1">
    <citation type="submission" date="2024-01" db="EMBL/GenBank/DDBJ databases">
        <title>A telomere-to-telomere, gap-free genome of sweet tea (Lithocarpus litseifolius).</title>
        <authorList>
            <person name="Zhou J."/>
        </authorList>
    </citation>
    <scope>NUCLEOTIDE SEQUENCE [LARGE SCALE GENOMIC DNA]</scope>
    <source>
        <strain evidence="14">Zhou-2022a</strain>
        <tissue evidence="14">Leaf</tissue>
    </source>
</reference>
<dbReference type="GO" id="GO:0008270">
    <property type="term" value="F:zinc ion binding"/>
    <property type="evidence" value="ECO:0007669"/>
    <property type="project" value="UniProtKB-KW"/>
</dbReference>
<feature type="compositionally biased region" description="Acidic residues" evidence="12">
    <location>
        <begin position="17"/>
        <end position="28"/>
    </location>
</feature>
<dbReference type="Pfam" id="PF07859">
    <property type="entry name" value="Abhydrolase_3"/>
    <property type="match status" value="1"/>
</dbReference>
<evidence type="ECO:0000256" key="5">
    <source>
        <dbReference type="ARBA" id="ARBA00022771"/>
    </source>
</evidence>
<dbReference type="InterPro" id="IPR025525">
    <property type="entry name" value="hAT-like_transposase_RNase-H"/>
</dbReference>
<evidence type="ECO:0000256" key="9">
    <source>
        <dbReference type="ARBA" id="ARBA00023163"/>
    </source>
</evidence>
<dbReference type="Proteomes" id="UP001459277">
    <property type="component" value="Unassembled WGS sequence"/>
</dbReference>
<comment type="subcellular location">
    <subcellularLocation>
        <location evidence="1">Nucleus</location>
    </subcellularLocation>
</comment>
<dbReference type="InterPro" id="IPR052035">
    <property type="entry name" value="ZnF_BED_domain_contain"/>
</dbReference>
<dbReference type="SUPFAM" id="SSF53474">
    <property type="entry name" value="alpha/beta-Hydrolases"/>
    <property type="match status" value="1"/>
</dbReference>
<dbReference type="GO" id="GO:0046983">
    <property type="term" value="F:protein dimerization activity"/>
    <property type="evidence" value="ECO:0007669"/>
    <property type="project" value="InterPro"/>
</dbReference>
<dbReference type="SMART" id="SM00614">
    <property type="entry name" value="ZnF_BED"/>
    <property type="match status" value="1"/>
</dbReference>
<evidence type="ECO:0000256" key="2">
    <source>
        <dbReference type="ARBA" id="ARBA00010515"/>
    </source>
</evidence>
<dbReference type="EMBL" id="JAZDWU010000007">
    <property type="protein sequence ID" value="KAK9997261.1"/>
    <property type="molecule type" value="Genomic_DNA"/>
</dbReference>
<comment type="caution">
    <text evidence="14">The sequence shown here is derived from an EMBL/GenBank/DDBJ whole genome shotgun (WGS) entry which is preliminary data.</text>
</comment>
<dbReference type="SUPFAM" id="SSF53098">
    <property type="entry name" value="Ribonuclease H-like"/>
    <property type="match status" value="1"/>
</dbReference>
<dbReference type="InterPro" id="IPR036236">
    <property type="entry name" value="Znf_C2H2_sf"/>
</dbReference>
<dbReference type="InterPro" id="IPR013094">
    <property type="entry name" value="AB_hydrolase_3"/>
</dbReference>
<accession>A0AAW2CGE4</accession>
<keyword evidence="8" id="KW-0238">DNA-binding</keyword>
<dbReference type="SUPFAM" id="SSF57667">
    <property type="entry name" value="beta-beta-alpha zinc fingers"/>
    <property type="match status" value="1"/>
</dbReference>
<gene>
    <name evidence="14" type="ORF">SO802_021947</name>
</gene>
<evidence type="ECO:0000313" key="14">
    <source>
        <dbReference type="EMBL" id="KAK9997261.1"/>
    </source>
</evidence>
<keyword evidence="7" id="KW-0805">Transcription regulation</keyword>
<dbReference type="GO" id="GO:0005634">
    <property type="term" value="C:nucleus"/>
    <property type="evidence" value="ECO:0007669"/>
    <property type="project" value="UniProtKB-SubCell"/>
</dbReference>